<dbReference type="SUPFAM" id="SSF55785">
    <property type="entry name" value="PYP-like sensor domain (PAS domain)"/>
    <property type="match status" value="2"/>
</dbReference>
<dbReference type="KEGG" id="ptaw:DW352_19515"/>
<keyword evidence="8" id="KW-0288">FMN</keyword>
<dbReference type="PANTHER" id="PTHR41523:SF7">
    <property type="entry name" value="HISTIDINE KINASE"/>
    <property type="match status" value="1"/>
</dbReference>
<dbReference type="SMART" id="SM00086">
    <property type="entry name" value="PAC"/>
    <property type="match status" value="2"/>
</dbReference>
<dbReference type="Pfam" id="PF07536">
    <property type="entry name" value="HWE_HK"/>
    <property type="match status" value="1"/>
</dbReference>
<gene>
    <name evidence="19" type="ORF">DW352_19515</name>
</gene>
<dbReference type="EC" id="2.7.13.3" evidence="2"/>
<keyword evidence="4" id="KW-0600">Photoreceptor protein</keyword>
<evidence type="ECO:0000256" key="2">
    <source>
        <dbReference type="ARBA" id="ARBA00012438"/>
    </source>
</evidence>
<dbReference type="Proteomes" id="UP000254889">
    <property type="component" value="Chromosome"/>
</dbReference>
<evidence type="ECO:0000256" key="10">
    <source>
        <dbReference type="ARBA" id="ARBA00022737"/>
    </source>
</evidence>
<evidence type="ECO:0000256" key="9">
    <source>
        <dbReference type="ARBA" id="ARBA00022679"/>
    </source>
</evidence>
<evidence type="ECO:0000256" key="5">
    <source>
        <dbReference type="ARBA" id="ARBA00022553"/>
    </source>
</evidence>
<dbReference type="InterPro" id="IPR001610">
    <property type="entry name" value="PAC"/>
</dbReference>
<dbReference type="SMART" id="SM00911">
    <property type="entry name" value="HWE_HK"/>
    <property type="match status" value="1"/>
</dbReference>
<evidence type="ECO:0000256" key="4">
    <source>
        <dbReference type="ARBA" id="ARBA00022543"/>
    </source>
</evidence>
<evidence type="ECO:0000313" key="20">
    <source>
        <dbReference type="Proteomes" id="UP000254889"/>
    </source>
</evidence>
<dbReference type="OrthoDB" id="341208at2"/>
<keyword evidence="11" id="KW-0547">Nucleotide-binding</keyword>
<dbReference type="InterPro" id="IPR036890">
    <property type="entry name" value="HATPase_C_sf"/>
</dbReference>
<dbReference type="CDD" id="cd00130">
    <property type="entry name" value="PAS"/>
    <property type="match status" value="2"/>
</dbReference>
<dbReference type="PANTHER" id="PTHR41523">
    <property type="entry name" value="TWO-COMPONENT SYSTEM SENSOR PROTEIN"/>
    <property type="match status" value="1"/>
</dbReference>
<dbReference type="AlphaFoldDB" id="A0A346A018"/>
<dbReference type="PROSITE" id="PS50112">
    <property type="entry name" value="PAS"/>
    <property type="match status" value="1"/>
</dbReference>
<dbReference type="Pfam" id="PF08448">
    <property type="entry name" value="PAS_4"/>
    <property type="match status" value="1"/>
</dbReference>
<dbReference type="Gene3D" id="3.30.565.10">
    <property type="entry name" value="Histidine kinase-like ATPase, C-terminal domain"/>
    <property type="match status" value="1"/>
</dbReference>
<dbReference type="GO" id="GO:0009881">
    <property type="term" value="F:photoreceptor activity"/>
    <property type="evidence" value="ECO:0007669"/>
    <property type="project" value="UniProtKB-KW"/>
</dbReference>
<dbReference type="NCBIfam" id="TIGR00229">
    <property type="entry name" value="sensory_box"/>
    <property type="match status" value="2"/>
</dbReference>
<evidence type="ECO:0000313" key="19">
    <source>
        <dbReference type="EMBL" id="AXK82515.1"/>
    </source>
</evidence>
<dbReference type="InterPro" id="IPR000014">
    <property type="entry name" value="PAS"/>
</dbReference>
<dbReference type="InterPro" id="IPR000700">
    <property type="entry name" value="PAS-assoc_C"/>
</dbReference>
<evidence type="ECO:0000256" key="11">
    <source>
        <dbReference type="ARBA" id="ARBA00022741"/>
    </source>
</evidence>
<feature type="domain" description="PAC" evidence="18">
    <location>
        <begin position="100"/>
        <end position="152"/>
    </location>
</feature>
<accession>A0A346A018</accession>
<proteinExistence type="predicted"/>
<keyword evidence="13" id="KW-0067">ATP-binding</keyword>
<dbReference type="InterPro" id="IPR013655">
    <property type="entry name" value="PAS_fold_3"/>
</dbReference>
<keyword evidence="20" id="KW-1185">Reference proteome</keyword>
<evidence type="ECO:0000256" key="1">
    <source>
        <dbReference type="ARBA" id="ARBA00000085"/>
    </source>
</evidence>
<evidence type="ECO:0000256" key="12">
    <source>
        <dbReference type="ARBA" id="ARBA00022777"/>
    </source>
</evidence>
<evidence type="ECO:0000256" key="7">
    <source>
        <dbReference type="ARBA" id="ARBA00022630"/>
    </source>
</evidence>
<keyword evidence="10" id="KW-0677">Repeat</keyword>
<sequence length="480" mass="52918">MLDASDTGRPPPRPITAALTAILRGSDGVLDLLPVATFITDARGTILQYNQRAVEIWGRTPRPGQTHEQFNENTRYREADGTPMARSLLSDVLATGRSIRDAERIVERPDGTTIIVSVNIDPLRNARGELVGAVNCFLDITERKRMDAALEQSRLHVLEQEQRLAATYEHVAIGISEIAPNGQLLRVNEAMCAITGHSRDEMLSGWLFRHTHPDDSDIDRAAFEEQVSGKLEFYSVEKRLIRKDGRIIWIAVRSSPVRAADGQLLYVVRVVQDITERKAAEQRQKLLIDELNHRVKNTLATVQSLAAQTARGAVTPAIFRERFEGRLIALSKAHDQLTQHHWESADLRGLLSASFGPYLGTVPERVVLRGENVVLRPRIVLTLAMAMHELATNAAKYGALSAPSGRVEITWQAVEADGRRQLRIDWVEQGGPPVVEPAQRSFGSKLIEGSIAAELGGSAKLHFAPAGLRCEIVVPLEAAA</sequence>
<dbReference type="SMART" id="SM00091">
    <property type="entry name" value="PAS"/>
    <property type="match status" value="2"/>
</dbReference>
<reference evidence="19 20" key="1">
    <citation type="submission" date="2018-07" db="EMBL/GenBank/DDBJ databases">
        <authorList>
            <person name="Quirk P.G."/>
            <person name="Krulwich T.A."/>
        </authorList>
    </citation>
    <scope>NUCLEOTIDE SEQUENCE [LARGE SCALE GENOMIC DNA]</scope>
    <source>
        <strain evidence="19 20">CC-BB4</strain>
    </source>
</reference>
<evidence type="ECO:0000256" key="3">
    <source>
        <dbReference type="ARBA" id="ARBA00021740"/>
    </source>
</evidence>
<evidence type="ECO:0000259" key="18">
    <source>
        <dbReference type="PROSITE" id="PS50113"/>
    </source>
</evidence>
<dbReference type="EMBL" id="CP031417">
    <property type="protein sequence ID" value="AXK82515.1"/>
    <property type="molecule type" value="Genomic_DNA"/>
</dbReference>
<dbReference type="GO" id="GO:0004673">
    <property type="term" value="F:protein histidine kinase activity"/>
    <property type="evidence" value="ECO:0007669"/>
    <property type="project" value="UniProtKB-EC"/>
</dbReference>
<feature type="domain" description="PAC" evidence="18">
    <location>
        <begin position="234"/>
        <end position="286"/>
    </location>
</feature>
<keyword evidence="5" id="KW-0597">Phosphoprotein</keyword>
<evidence type="ECO:0000259" key="17">
    <source>
        <dbReference type="PROSITE" id="PS50112"/>
    </source>
</evidence>
<comment type="catalytic activity">
    <reaction evidence="1">
        <text>ATP + protein L-histidine = ADP + protein N-phospho-L-histidine.</text>
        <dbReference type="EC" id="2.7.13.3"/>
    </reaction>
</comment>
<dbReference type="Gene3D" id="3.30.450.20">
    <property type="entry name" value="PAS domain"/>
    <property type="match status" value="2"/>
</dbReference>
<evidence type="ECO:0000256" key="15">
    <source>
        <dbReference type="ARBA" id="ARBA00023026"/>
    </source>
</evidence>
<dbReference type="RefSeq" id="WP_115692894.1">
    <property type="nucleotide sequence ID" value="NZ_CP031417.1"/>
</dbReference>
<evidence type="ECO:0000256" key="8">
    <source>
        <dbReference type="ARBA" id="ARBA00022643"/>
    </source>
</evidence>
<name>A0A346A018_9HYPH</name>
<organism evidence="19 20">
    <name type="scientific">Pseudolabrys taiwanensis</name>
    <dbReference type="NCBI Taxonomy" id="331696"/>
    <lineage>
        <taxon>Bacteria</taxon>
        <taxon>Pseudomonadati</taxon>
        <taxon>Pseudomonadota</taxon>
        <taxon>Alphaproteobacteria</taxon>
        <taxon>Hyphomicrobiales</taxon>
        <taxon>Xanthobacteraceae</taxon>
        <taxon>Pseudolabrys</taxon>
    </lineage>
</organism>
<keyword evidence="6" id="KW-0716">Sensory transduction</keyword>
<evidence type="ECO:0000256" key="6">
    <source>
        <dbReference type="ARBA" id="ARBA00022606"/>
    </source>
</evidence>
<evidence type="ECO:0000256" key="14">
    <source>
        <dbReference type="ARBA" id="ARBA00022991"/>
    </source>
</evidence>
<evidence type="ECO:0000256" key="13">
    <source>
        <dbReference type="ARBA" id="ARBA00022840"/>
    </source>
</evidence>
<keyword evidence="9" id="KW-0808">Transferase</keyword>
<dbReference type="GO" id="GO:0005524">
    <property type="term" value="F:ATP binding"/>
    <property type="evidence" value="ECO:0007669"/>
    <property type="project" value="UniProtKB-KW"/>
</dbReference>
<keyword evidence="14" id="KW-0157">Chromophore</keyword>
<dbReference type="PROSITE" id="PS50113">
    <property type="entry name" value="PAC"/>
    <property type="match status" value="2"/>
</dbReference>
<dbReference type="InterPro" id="IPR011102">
    <property type="entry name" value="Sig_transdc_His_kinase_HWE"/>
</dbReference>
<dbReference type="InterPro" id="IPR013656">
    <property type="entry name" value="PAS_4"/>
</dbReference>
<feature type="domain" description="PAS" evidence="17">
    <location>
        <begin position="160"/>
        <end position="230"/>
    </location>
</feature>
<dbReference type="InterPro" id="IPR035965">
    <property type="entry name" value="PAS-like_dom_sf"/>
</dbReference>
<keyword evidence="16" id="KW-0675">Receptor</keyword>
<protein>
    <recommendedName>
        <fullName evidence="3">Blue-light-activated histidine kinase</fullName>
        <ecNumber evidence="2">2.7.13.3</ecNumber>
    </recommendedName>
</protein>
<evidence type="ECO:0000256" key="16">
    <source>
        <dbReference type="ARBA" id="ARBA00023170"/>
    </source>
</evidence>
<keyword evidence="7" id="KW-0285">Flavoprotein</keyword>
<dbReference type="Pfam" id="PF08447">
    <property type="entry name" value="PAS_3"/>
    <property type="match status" value="1"/>
</dbReference>
<keyword evidence="15" id="KW-0843">Virulence</keyword>
<keyword evidence="12" id="KW-0418">Kinase</keyword>